<evidence type="ECO:0000256" key="1">
    <source>
        <dbReference type="ARBA" id="ARBA00022553"/>
    </source>
</evidence>
<feature type="domain" description="Response regulatory" evidence="6">
    <location>
        <begin position="18"/>
        <end position="133"/>
    </location>
</feature>
<dbReference type="InterPro" id="IPR001789">
    <property type="entry name" value="Sig_transdc_resp-reg_receiver"/>
</dbReference>
<organism evidence="8 9">
    <name type="scientific">Mesorhizobium japonicum</name>
    <dbReference type="NCBI Taxonomy" id="2066070"/>
    <lineage>
        <taxon>Bacteria</taxon>
        <taxon>Pseudomonadati</taxon>
        <taxon>Pseudomonadota</taxon>
        <taxon>Alphaproteobacteria</taxon>
        <taxon>Hyphomicrobiales</taxon>
        <taxon>Phyllobacteriaceae</taxon>
        <taxon>Mesorhizobium</taxon>
    </lineage>
</organism>
<dbReference type="InterPro" id="IPR001867">
    <property type="entry name" value="OmpR/PhoB-type_DNA-bd"/>
</dbReference>
<dbReference type="InterPro" id="IPR016032">
    <property type="entry name" value="Sig_transdc_resp-reg_C-effctor"/>
</dbReference>
<dbReference type="GO" id="GO:0006355">
    <property type="term" value="P:regulation of DNA-templated transcription"/>
    <property type="evidence" value="ECO:0007669"/>
    <property type="project" value="InterPro"/>
</dbReference>
<evidence type="ECO:0000313" key="8">
    <source>
        <dbReference type="EMBL" id="RNJ42328.1"/>
    </source>
</evidence>
<dbReference type="EMBL" id="QKOD01000011">
    <property type="protein sequence ID" value="RNJ42328.1"/>
    <property type="molecule type" value="Genomic_DNA"/>
</dbReference>
<gene>
    <name evidence="8" type="ORF">DNR46_28330</name>
</gene>
<evidence type="ECO:0000259" key="7">
    <source>
        <dbReference type="PROSITE" id="PS51755"/>
    </source>
</evidence>
<evidence type="ECO:0000313" key="9">
    <source>
        <dbReference type="Proteomes" id="UP000275436"/>
    </source>
</evidence>
<evidence type="ECO:0000256" key="3">
    <source>
        <dbReference type="ARBA" id="ARBA00023125"/>
    </source>
</evidence>
<dbReference type="SUPFAM" id="SSF46894">
    <property type="entry name" value="C-terminal effector domain of the bipartite response regulators"/>
    <property type="match status" value="1"/>
</dbReference>
<feature type="domain" description="OmpR/PhoB-type" evidence="7">
    <location>
        <begin position="146"/>
        <end position="244"/>
    </location>
</feature>
<dbReference type="GO" id="GO:0000156">
    <property type="term" value="F:phosphorelay response regulator activity"/>
    <property type="evidence" value="ECO:0007669"/>
    <property type="project" value="TreeGrafter"/>
</dbReference>
<accession>A0A3M9X4F4</accession>
<dbReference type="Gene3D" id="1.10.10.10">
    <property type="entry name" value="Winged helix-like DNA-binding domain superfamily/Winged helix DNA-binding domain"/>
    <property type="match status" value="1"/>
</dbReference>
<dbReference type="Proteomes" id="UP000275436">
    <property type="component" value="Unassembled WGS sequence"/>
</dbReference>
<feature type="modified residue" description="4-aspartylphosphate" evidence="4">
    <location>
        <position position="67"/>
    </location>
</feature>
<evidence type="ECO:0000256" key="4">
    <source>
        <dbReference type="PROSITE-ProRule" id="PRU00169"/>
    </source>
</evidence>
<dbReference type="InterPro" id="IPR036388">
    <property type="entry name" value="WH-like_DNA-bd_sf"/>
</dbReference>
<keyword evidence="3 5" id="KW-0238">DNA-binding</keyword>
<keyword evidence="1 4" id="KW-0597">Phosphoprotein</keyword>
<evidence type="ECO:0000256" key="5">
    <source>
        <dbReference type="PROSITE-ProRule" id="PRU01091"/>
    </source>
</evidence>
<evidence type="ECO:0000259" key="6">
    <source>
        <dbReference type="PROSITE" id="PS50110"/>
    </source>
</evidence>
<dbReference type="SMART" id="SM00862">
    <property type="entry name" value="Trans_reg_C"/>
    <property type="match status" value="1"/>
</dbReference>
<dbReference type="PROSITE" id="PS50110">
    <property type="entry name" value="RESPONSE_REGULATORY"/>
    <property type="match status" value="1"/>
</dbReference>
<dbReference type="GO" id="GO:0032993">
    <property type="term" value="C:protein-DNA complex"/>
    <property type="evidence" value="ECO:0007669"/>
    <property type="project" value="TreeGrafter"/>
</dbReference>
<dbReference type="Pfam" id="PF00486">
    <property type="entry name" value="Trans_reg_C"/>
    <property type="match status" value="1"/>
</dbReference>
<name>A0A3M9X4F4_9HYPH</name>
<sequence>MAERMQNPKTEIRAVKRPVAFYSQDAQFYLMFAHILQFEGLATLLVTSIEEALATAAQQPLGAIVLDCRMETQLASHVARLKQDPLTRTLPCIALVSPGAQTQHIALLKSGVDEYLATPFAPAKLVDFLRSSLGLDRRARDRSAHTSSFTYGDVELDPETCLAHCGGKALSVGPIEFRLLRHLLEHPERVIGREEFIAAAWPGKSRVSARTVDVHISQLRKLLKRHSRKTAIRTVRLAGYSLHQKAR</sequence>
<comment type="caution">
    <text evidence="8">The sequence shown here is derived from an EMBL/GenBank/DDBJ whole genome shotgun (WGS) entry which is preliminary data.</text>
</comment>
<proteinExistence type="predicted"/>
<reference evidence="8 9" key="1">
    <citation type="journal article" date="2018" name="Mol. Plant Microbe Interact.">
        <title>Taxonomically Different Co-Microsymbionts of a Relict Legume, Oxytropis popoviana, Have Complementary Sets of Symbiotic Genes and Together Increase the Efficiency of Plant Nodulation.</title>
        <authorList>
            <person name="Safronova V."/>
            <person name="Belimov A."/>
            <person name="Sazanova A."/>
            <person name="Chirak E."/>
            <person name="Verkhozina A."/>
            <person name="Kuznetsova I."/>
            <person name="Andronov E."/>
            <person name="Puhalsky J."/>
            <person name="Tikhonovich I."/>
        </authorList>
    </citation>
    <scope>NUCLEOTIDE SEQUENCE [LARGE SCALE GENOMIC DNA]</scope>
    <source>
        <strain evidence="8 9">Opo-235</strain>
    </source>
</reference>
<dbReference type="PANTHER" id="PTHR48111:SF40">
    <property type="entry name" value="PHOSPHATE REGULON TRANSCRIPTIONAL REGULATORY PROTEIN PHOB"/>
    <property type="match status" value="1"/>
</dbReference>
<dbReference type="SUPFAM" id="SSF52172">
    <property type="entry name" value="CheY-like"/>
    <property type="match status" value="1"/>
</dbReference>
<dbReference type="GO" id="GO:0000976">
    <property type="term" value="F:transcription cis-regulatory region binding"/>
    <property type="evidence" value="ECO:0007669"/>
    <property type="project" value="TreeGrafter"/>
</dbReference>
<dbReference type="InterPro" id="IPR011006">
    <property type="entry name" value="CheY-like_superfamily"/>
</dbReference>
<dbReference type="CDD" id="cd00383">
    <property type="entry name" value="trans_reg_C"/>
    <property type="match status" value="1"/>
</dbReference>
<dbReference type="AlphaFoldDB" id="A0A3M9X4F4"/>
<dbReference type="Gene3D" id="3.40.50.2300">
    <property type="match status" value="1"/>
</dbReference>
<feature type="DNA-binding region" description="OmpR/PhoB-type" evidence="5">
    <location>
        <begin position="146"/>
        <end position="244"/>
    </location>
</feature>
<dbReference type="GO" id="GO:0005829">
    <property type="term" value="C:cytosol"/>
    <property type="evidence" value="ECO:0007669"/>
    <property type="project" value="TreeGrafter"/>
</dbReference>
<evidence type="ECO:0000256" key="2">
    <source>
        <dbReference type="ARBA" id="ARBA00023012"/>
    </source>
</evidence>
<dbReference type="PROSITE" id="PS51755">
    <property type="entry name" value="OMPR_PHOB"/>
    <property type="match status" value="1"/>
</dbReference>
<protein>
    <submittedName>
        <fullName evidence="8">DNA-binding response regulator</fullName>
    </submittedName>
</protein>
<dbReference type="PANTHER" id="PTHR48111">
    <property type="entry name" value="REGULATOR OF RPOS"/>
    <property type="match status" value="1"/>
</dbReference>
<dbReference type="InterPro" id="IPR039420">
    <property type="entry name" value="WalR-like"/>
</dbReference>
<keyword evidence="2" id="KW-0902">Two-component regulatory system</keyword>